<keyword evidence="2" id="KW-0560">Oxidoreductase</keyword>
<sequence length="254" mass="27696">MEFNQKTIVITGGGSGIGWAISQAFARQGGQVFMLEIDKDTAQKKVEEMGFSDRITTLQCDVSNQDNVQECVAQIIRSSERIDVLVNNAGVAHIGTAVSTSEADLDRIYQVNIKGVYNCLHSVLPHMVKQQNGAIVNMASIAASLGIPDRFAYSASKGAVLAMTYQVAKDFIDDGIRCNSVSPARVHTPFVDGYIKNNYPGREQEMFENLSKTQPIGRMGEPEEIADLVLFLCSDKAGFMTGTDYPIDGGFIRL</sequence>
<dbReference type="InterPro" id="IPR020904">
    <property type="entry name" value="Sc_DH/Rdtase_CS"/>
</dbReference>
<dbReference type="CDD" id="cd05233">
    <property type="entry name" value="SDR_c"/>
    <property type="match status" value="1"/>
</dbReference>
<dbReference type="PRINTS" id="PR00080">
    <property type="entry name" value="SDRFAMILY"/>
</dbReference>
<comment type="similarity">
    <text evidence="1">Belongs to the short-chain dehydrogenases/reductases (SDR) family.</text>
</comment>
<organism evidence="3 4">
    <name type="scientific">Membranihabitans marinus</name>
    <dbReference type="NCBI Taxonomy" id="1227546"/>
    <lineage>
        <taxon>Bacteria</taxon>
        <taxon>Pseudomonadati</taxon>
        <taxon>Bacteroidota</taxon>
        <taxon>Saprospiria</taxon>
        <taxon>Saprospirales</taxon>
        <taxon>Saprospiraceae</taxon>
        <taxon>Membranihabitans</taxon>
    </lineage>
</organism>
<dbReference type="SUPFAM" id="SSF51735">
    <property type="entry name" value="NAD(P)-binding Rossmann-fold domains"/>
    <property type="match status" value="1"/>
</dbReference>
<dbReference type="FunFam" id="3.40.50.720:FF:000084">
    <property type="entry name" value="Short-chain dehydrogenase reductase"/>
    <property type="match status" value="1"/>
</dbReference>
<reference evidence="3" key="1">
    <citation type="submission" date="2021-06" db="EMBL/GenBank/DDBJ databases">
        <title>44 bacteria genomes isolated from Dapeng, Shenzhen.</title>
        <authorList>
            <person name="Zheng W."/>
            <person name="Yu S."/>
            <person name="Huang Y."/>
        </authorList>
    </citation>
    <scope>NUCLEOTIDE SEQUENCE</scope>
    <source>
        <strain evidence="3">DP5N28-2</strain>
    </source>
</reference>
<dbReference type="AlphaFoldDB" id="A0A953HWV2"/>
<dbReference type="Gene3D" id="3.40.50.720">
    <property type="entry name" value="NAD(P)-binding Rossmann-like Domain"/>
    <property type="match status" value="1"/>
</dbReference>
<evidence type="ECO:0000313" key="3">
    <source>
        <dbReference type="EMBL" id="MBY5959253.1"/>
    </source>
</evidence>
<dbReference type="PROSITE" id="PS00061">
    <property type="entry name" value="ADH_SHORT"/>
    <property type="match status" value="1"/>
</dbReference>
<evidence type="ECO:0000313" key="4">
    <source>
        <dbReference type="Proteomes" id="UP000753961"/>
    </source>
</evidence>
<accession>A0A953HWV2</accession>
<proteinExistence type="inferred from homology"/>
<evidence type="ECO:0000256" key="1">
    <source>
        <dbReference type="ARBA" id="ARBA00006484"/>
    </source>
</evidence>
<dbReference type="NCBIfam" id="NF005559">
    <property type="entry name" value="PRK07231.1"/>
    <property type="match status" value="1"/>
</dbReference>
<dbReference type="InterPro" id="IPR051122">
    <property type="entry name" value="SDR_DHRS6-like"/>
</dbReference>
<dbReference type="PANTHER" id="PTHR43477">
    <property type="entry name" value="DIHYDROANTICAPSIN 7-DEHYDROGENASE"/>
    <property type="match status" value="1"/>
</dbReference>
<dbReference type="InterPro" id="IPR002347">
    <property type="entry name" value="SDR_fam"/>
</dbReference>
<name>A0A953HWV2_9BACT</name>
<dbReference type="GO" id="GO:0016491">
    <property type="term" value="F:oxidoreductase activity"/>
    <property type="evidence" value="ECO:0007669"/>
    <property type="project" value="UniProtKB-KW"/>
</dbReference>
<dbReference type="PRINTS" id="PR00081">
    <property type="entry name" value="GDHRDH"/>
</dbReference>
<dbReference type="PANTHER" id="PTHR43477:SF1">
    <property type="entry name" value="DIHYDROANTICAPSIN 7-DEHYDROGENASE"/>
    <property type="match status" value="1"/>
</dbReference>
<protein>
    <submittedName>
        <fullName evidence="3">SDR family oxidoreductase</fullName>
    </submittedName>
</protein>
<dbReference type="Pfam" id="PF13561">
    <property type="entry name" value="adh_short_C2"/>
    <property type="match status" value="1"/>
</dbReference>
<gene>
    <name evidence="3" type="ORF">KUV50_13960</name>
</gene>
<evidence type="ECO:0000256" key="2">
    <source>
        <dbReference type="ARBA" id="ARBA00023002"/>
    </source>
</evidence>
<dbReference type="Proteomes" id="UP000753961">
    <property type="component" value="Unassembled WGS sequence"/>
</dbReference>
<dbReference type="InterPro" id="IPR036291">
    <property type="entry name" value="NAD(P)-bd_dom_sf"/>
</dbReference>
<comment type="caution">
    <text evidence="3">The sequence shown here is derived from an EMBL/GenBank/DDBJ whole genome shotgun (WGS) entry which is preliminary data.</text>
</comment>
<keyword evidence="4" id="KW-1185">Reference proteome</keyword>
<dbReference type="EMBL" id="JAHVHU010000013">
    <property type="protein sequence ID" value="MBY5959253.1"/>
    <property type="molecule type" value="Genomic_DNA"/>
</dbReference>